<name>A0ABW2BKG0_9HYPH</name>
<keyword evidence="2" id="KW-1185">Reference proteome</keyword>
<proteinExistence type="predicted"/>
<evidence type="ECO:0000313" key="1">
    <source>
        <dbReference type="EMBL" id="MFC6790670.1"/>
    </source>
</evidence>
<evidence type="ECO:0008006" key="3">
    <source>
        <dbReference type="Google" id="ProtNLM"/>
    </source>
</evidence>
<dbReference type="RefSeq" id="WP_378970723.1">
    <property type="nucleotide sequence ID" value="NZ_JBHSWN010000001.1"/>
</dbReference>
<gene>
    <name evidence="1" type="ORF">ACFQE0_14255</name>
</gene>
<protein>
    <recommendedName>
        <fullName evidence="3">Secreted peptide</fullName>
    </recommendedName>
</protein>
<evidence type="ECO:0000313" key="2">
    <source>
        <dbReference type="Proteomes" id="UP001596292"/>
    </source>
</evidence>
<dbReference type="EMBL" id="JBHSWN010000001">
    <property type="protein sequence ID" value="MFC6790670.1"/>
    <property type="molecule type" value="Genomic_DNA"/>
</dbReference>
<comment type="caution">
    <text evidence="1">The sequence shown here is derived from an EMBL/GenBank/DDBJ whole genome shotgun (WGS) entry which is preliminary data.</text>
</comment>
<dbReference type="Proteomes" id="UP001596292">
    <property type="component" value="Unassembled WGS sequence"/>
</dbReference>
<sequence>MMMVMRPPIVEPTVVVPPRVVMADDNVVMVAVAVDIDVLVRSAVAITTLVVLRGSRHWRERKDQR</sequence>
<accession>A0ABW2BKG0</accession>
<organism evidence="1 2">
    <name type="scientific">Methylobacterium komagatae</name>
    <dbReference type="NCBI Taxonomy" id="374425"/>
    <lineage>
        <taxon>Bacteria</taxon>
        <taxon>Pseudomonadati</taxon>
        <taxon>Pseudomonadota</taxon>
        <taxon>Alphaproteobacteria</taxon>
        <taxon>Hyphomicrobiales</taxon>
        <taxon>Methylobacteriaceae</taxon>
        <taxon>Methylobacterium</taxon>
    </lineage>
</organism>
<reference evidence="2" key="1">
    <citation type="journal article" date="2019" name="Int. J. Syst. Evol. Microbiol.">
        <title>The Global Catalogue of Microorganisms (GCM) 10K type strain sequencing project: providing services to taxonomists for standard genome sequencing and annotation.</title>
        <authorList>
            <consortium name="The Broad Institute Genomics Platform"/>
            <consortium name="The Broad Institute Genome Sequencing Center for Infectious Disease"/>
            <person name="Wu L."/>
            <person name="Ma J."/>
        </authorList>
    </citation>
    <scope>NUCLEOTIDE SEQUENCE [LARGE SCALE GENOMIC DNA]</scope>
    <source>
        <strain evidence="2">CCUG 48316</strain>
    </source>
</reference>